<reference evidence="1 2" key="1">
    <citation type="submission" date="2017-08" db="EMBL/GenBank/DDBJ databases">
        <title>Draft Genome Sequence of Pseudomonas moraviensis TYU6, isolated from Taxus cuspidata by using PacBio Single-Molecule Real-Time Technology.</title>
        <authorList>
            <person name="Baek K.-H."/>
            <person name="Mishra A.K."/>
        </authorList>
    </citation>
    <scope>NUCLEOTIDE SEQUENCE [LARGE SCALE GENOMIC DNA]</scope>
    <source>
        <strain evidence="1 2">TYU6</strain>
    </source>
</reference>
<evidence type="ECO:0000313" key="1">
    <source>
        <dbReference type="EMBL" id="PAW58501.1"/>
    </source>
</evidence>
<dbReference type="Proteomes" id="UP000217830">
    <property type="component" value="Unassembled WGS sequence"/>
</dbReference>
<dbReference type="AlphaFoldDB" id="A0A2A2PTG7"/>
<gene>
    <name evidence="1" type="ORF">CKQ80_25440</name>
</gene>
<organism evidence="1 2">
    <name type="scientific">Pseudomonas moraviensis</name>
    <dbReference type="NCBI Taxonomy" id="321662"/>
    <lineage>
        <taxon>Bacteria</taxon>
        <taxon>Pseudomonadati</taxon>
        <taxon>Pseudomonadota</taxon>
        <taxon>Gammaproteobacteria</taxon>
        <taxon>Pseudomonadales</taxon>
        <taxon>Pseudomonadaceae</taxon>
        <taxon>Pseudomonas</taxon>
    </lineage>
</organism>
<accession>A0A2A2PTG7</accession>
<sequence>MRQNHLLFMFMQNFYLQIVSNATKQREIFFLAGPMIVVGQDFFHPRMIASSLQEIHKIERRSHDPSV</sequence>
<name>A0A2A2PTG7_9PSED</name>
<keyword evidence="2" id="KW-1185">Reference proteome</keyword>
<comment type="caution">
    <text evidence="1">The sequence shown here is derived from an EMBL/GenBank/DDBJ whole genome shotgun (WGS) entry which is preliminary data.</text>
</comment>
<dbReference type="EMBL" id="NRST01000001">
    <property type="protein sequence ID" value="PAW58501.1"/>
    <property type="molecule type" value="Genomic_DNA"/>
</dbReference>
<proteinExistence type="predicted"/>
<evidence type="ECO:0000313" key="2">
    <source>
        <dbReference type="Proteomes" id="UP000217830"/>
    </source>
</evidence>
<protein>
    <submittedName>
        <fullName evidence="1">Uncharacterized protein</fullName>
    </submittedName>
</protein>